<proteinExistence type="predicted"/>
<accession>A0A6J7XAI7</accession>
<evidence type="ECO:0000313" key="1">
    <source>
        <dbReference type="EMBL" id="CAB5225932.1"/>
    </source>
</evidence>
<organism evidence="1">
    <name type="scientific">uncultured Caudovirales phage</name>
    <dbReference type="NCBI Taxonomy" id="2100421"/>
    <lineage>
        <taxon>Viruses</taxon>
        <taxon>Duplodnaviria</taxon>
        <taxon>Heunggongvirae</taxon>
        <taxon>Uroviricota</taxon>
        <taxon>Caudoviricetes</taxon>
        <taxon>Peduoviridae</taxon>
        <taxon>Maltschvirus</taxon>
        <taxon>Maltschvirus maltsch</taxon>
    </lineage>
</organism>
<reference evidence="1" key="1">
    <citation type="submission" date="2020-05" db="EMBL/GenBank/DDBJ databases">
        <authorList>
            <person name="Chiriac C."/>
            <person name="Salcher M."/>
            <person name="Ghai R."/>
            <person name="Kavagutti S V."/>
        </authorList>
    </citation>
    <scope>NUCLEOTIDE SEQUENCE</scope>
</reference>
<sequence>MTVGQADTINKLYKSYNDTIIAYKDSLSLKNNLYATANNKLRVKEDSVNIYRFHIENIKSSPGIDAEFKRNFEQEQGLNRLWTLLLFVALALIKI</sequence>
<gene>
    <name evidence="1" type="ORF">UFOVP753_20</name>
</gene>
<dbReference type="EMBL" id="LR798352">
    <property type="protein sequence ID" value="CAB5225932.1"/>
    <property type="molecule type" value="Genomic_DNA"/>
</dbReference>
<name>A0A6J7XAI7_9CAUD</name>
<protein>
    <submittedName>
        <fullName evidence="1">Uncharacterized protein</fullName>
    </submittedName>
</protein>